<proteinExistence type="predicted"/>
<keyword evidence="2" id="KW-1185">Reference proteome</keyword>
<gene>
    <name evidence="1" type="ORF">ACEWY4_022004</name>
</gene>
<evidence type="ECO:0000313" key="2">
    <source>
        <dbReference type="Proteomes" id="UP001591681"/>
    </source>
</evidence>
<accession>A0ABD1J6B0</accession>
<evidence type="ECO:0000313" key="1">
    <source>
        <dbReference type="EMBL" id="KAL2082186.1"/>
    </source>
</evidence>
<comment type="caution">
    <text evidence="1">The sequence shown here is derived from an EMBL/GenBank/DDBJ whole genome shotgun (WGS) entry which is preliminary data.</text>
</comment>
<sequence length="309" mass="31245">MASSVKSLEISPAGESGETWLGFASVTAAPVGHGPDATHVAKKDALQDKAGVKEQPLPPPAPVTSTFVIKRKDYIVEPYKDVQNFKRKGVEKPEKTISRIVAQGAVRSAVDMGASAAERVLLHYGVGCQVSAGGSKYEESVEVHVAEVAGLKILSAGASAEALHASASATATPVGVRADATAYVVEVRAHASVVEDVLGAEAAASALKASAEAAAGLGVLGVAAGAEAGVVKAEVGIYNTPLYAHAKAFGAEAEAGLSWKYTGFTVGAHLGEAKAGPFAVRAGVKFGAGIRHGVPEVDVGLITIPCSVM</sequence>
<name>A0ABD1J6B0_9TELE</name>
<organism evidence="1 2">
    <name type="scientific">Coilia grayii</name>
    <name type="common">Gray's grenadier anchovy</name>
    <dbReference type="NCBI Taxonomy" id="363190"/>
    <lineage>
        <taxon>Eukaryota</taxon>
        <taxon>Metazoa</taxon>
        <taxon>Chordata</taxon>
        <taxon>Craniata</taxon>
        <taxon>Vertebrata</taxon>
        <taxon>Euteleostomi</taxon>
        <taxon>Actinopterygii</taxon>
        <taxon>Neopterygii</taxon>
        <taxon>Teleostei</taxon>
        <taxon>Clupei</taxon>
        <taxon>Clupeiformes</taxon>
        <taxon>Clupeoidei</taxon>
        <taxon>Engraulidae</taxon>
        <taxon>Coilinae</taxon>
        <taxon>Coilia</taxon>
    </lineage>
</organism>
<dbReference type="EMBL" id="JBHFQA010000019">
    <property type="protein sequence ID" value="KAL2082186.1"/>
    <property type="molecule type" value="Genomic_DNA"/>
</dbReference>
<reference evidence="1 2" key="1">
    <citation type="submission" date="2024-09" db="EMBL/GenBank/DDBJ databases">
        <title>A chromosome-level genome assembly of Gray's grenadier anchovy, Coilia grayii.</title>
        <authorList>
            <person name="Fu Z."/>
        </authorList>
    </citation>
    <scope>NUCLEOTIDE SEQUENCE [LARGE SCALE GENOMIC DNA]</scope>
    <source>
        <strain evidence="1">G4</strain>
        <tissue evidence="1">Muscle</tissue>
    </source>
</reference>
<dbReference type="AlphaFoldDB" id="A0ABD1J6B0"/>
<protein>
    <submittedName>
        <fullName evidence="1">Uncharacterized protein</fullName>
    </submittedName>
</protein>
<dbReference type="Proteomes" id="UP001591681">
    <property type="component" value="Unassembled WGS sequence"/>
</dbReference>